<dbReference type="SUPFAM" id="SSF51735">
    <property type="entry name" value="NAD(P)-binding Rossmann-fold domains"/>
    <property type="match status" value="1"/>
</dbReference>
<evidence type="ECO:0000313" key="3">
    <source>
        <dbReference type="Proteomes" id="UP000199671"/>
    </source>
</evidence>
<dbReference type="InterPro" id="IPR036291">
    <property type="entry name" value="NAD(P)-bd_dom_sf"/>
</dbReference>
<dbReference type="OrthoDB" id="3191258at2"/>
<dbReference type="EMBL" id="FNHU01000001">
    <property type="protein sequence ID" value="SDM31644.1"/>
    <property type="molecule type" value="Genomic_DNA"/>
</dbReference>
<dbReference type="RefSeq" id="WP_092607289.1">
    <property type="nucleotide sequence ID" value="NZ_FNHU01000001.1"/>
</dbReference>
<proteinExistence type="predicted"/>
<evidence type="ECO:0000259" key="1">
    <source>
        <dbReference type="Pfam" id="PF13460"/>
    </source>
</evidence>
<gene>
    <name evidence="2" type="ORF">SAMN04487766_101336</name>
</gene>
<evidence type="ECO:0000313" key="2">
    <source>
        <dbReference type="EMBL" id="SDM31644.1"/>
    </source>
</evidence>
<protein>
    <recommendedName>
        <fullName evidence="1">NAD(P)-binding domain-containing protein</fullName>
    </recommendedName>
</protein>
<name>A0A1G9S867_9ACTO</name>
<dbReference type="InterPro" id="IPR051606">
    <property type="entry name" value="Polyketide_Oxido-like"/>
</dbReference>
<dbReference type="GO" id="GO:0016646">
    <property type="term" value="F:oxidoreductase activity, acting on the CH-NH group of donors, NAD or NADP as acceptor"/>
    <property type="evidence" value="ECO:0007669"/>
    <property type="project" value="TreeGrafter"/>
</dbReference>
<dbReference type="AlphaFoldDB" id="A0A1G9S867"/>
<dbReference type="PANTHER" id="PTHR43355">
    <property type="entry name" value="FLAVIN REDUCTASE (NADPH)"/>
    <property type="match status" value="1"/>
</dbReference>
<dbReference type="InterPro" id="IPR016040">
    <property type="entry name" value="NAD(P)-bd_dom"/>
</dbReference>
<organism evidence="2 3">
    <name type="scientific">Actinomyces ruminicola</name>
    <dbReference type="NCBI Taxonomy" id="332524"/>
    <lineage>
        <taxon>Bacteria</taxon>
        <taxon>Bacillati</taxon>
        <taxon>Actinomycetota</taxon>
        <taxon>Actinomycetes</taxon>
        <taxon>Actinomycetales</taxon>
        <taxon>Actinomycetaceae</taxon>
        <taxon>Actinomyces</taxon>
    </lineage>
</organism>
<sequence>MNLTVIGGTGNTGAAVVAEATRRGHTVTSASRSGRHAEGATTDVVADLADTAAVVDLINAADATVIAVSPDRTGGPAQPTVDAFKALIAARPTGRLVVVAGAGSLLDADGNRLVDSPDFPAAAKPEALAFAEVLEAFRAAGDALAWTLVSPAPAYPSAQSTGAYVVGKDHPAGTDLSPADLAIALVDEAERDAHRGERFTVASA</sequence>
<dbReference type="Gene3D" id="3.40.50.720">
    <property type="entry name" value="NAD(P)-binding Rossmann-like Domain"/>
    <property type="match status" value="1"/>
</dbReference>
<dbReference type="Proteomes" id="UP000199671">
    <property type="component" value="Unassembled WGS sequence"/>
</dbReference>
<accession>A0A1G9S867</accession>
<dbReference type="PANTHER" id="PTHR43355:SF2">
    <property type="entry name" value="FLAVIN REDUCTASE (NADPH)"/>
    <property type="match status" value="1"/>
</dbReference>
<reference evidence="2 3" key="1">
    <citation type="submission" date="2016-10" db="EMBL/GenBank/DDBJ databases">
        <authorList>
            <person name="de Groot N.N."/>
        </authorList>
    </citation>
    <scope>NUCLEOTIDE SEQUENCE [LARGE SCALE GENOMIC DNA]</scope>
    <source>
        <strain evidence="2 3">KPR-7B</strain>
    </source>
</reference>
<dbReference type="Pfam" id="PF13460">
    <property type="entry name" value="NAD_binding_10"/>
    <property type="match status" value="1"/>
</dbReference>
<feature type="domain" description="NAD(P)-binding" evidence="1">
    <location>
        <begin position="7"/>
        <end position="189"/>
    </location>
</feature>